<dbReference type="InterPro" id="IPR028098">
    <property type="entry name" value="Glyco_trans_4-like_N"/>
</dbReference>
<dbReference type="SUPFAM" id="SSF53756">
    <property type="entry name" value="UDP-Glycosyltransferase/glycogen phosphorylase"/>
    <property type="match status" value="1"/>
</dbReference>
<feature type="domain" description="Glycosyl transferase family 1" evidence="1">
    <location>
        <begin position="181"/>
        <end position="331"/>
    </location>
</feature>
<evidence type="ECO:0000313" key="4">
    <source>
        <dbReference type="Proteomes" id="UP001239782"/>
    </source>
</evidence>
<organism evidence="3 4">
    <name type="scientific">Pleionea litopenaei</name>
    <dbReference type="NCBI Taxonomy" id="3070815"/>
    <lineage>
        <taxon>Bacteria</taxon>
        <taxon>Pseudomonadati</taxon>
        <taxon>Pseudomonadota</taxon>
        <taxon>Gammaproteobacteria</taxon>
        <taxon>Oceanospirillales</taxon>
        <taxon>Pleioneaceae</taxon>
        <taxon>Pleionea</taxon>
    </lineage>
</organism>
<reference evidence="3 4" key="1">
    <citation type="submission" date="2023-08" db="EMBL/GenBank/DDBJ databases">
        <title>Pleionea litopenaei sp. nov., isolated from stomach of juvenile Litopenaeus vannamei.</title>
        <authorList>
            <person name="Rho A.M."/>
            <person name="Hwang C.Y."/>
        </authorList>
    </citation>
    <scope>NUCLEOTIDE SEQUENCE [LARGE SCALE GENOMIC DNA]</scope>
    <source>
        <strain evidence="3 4">HL-JVS1</strain>
    </source>
</reference>
<evidence type="ECO:0000259" key="1">
    <source>
        <dbReference type="Pfam" id="PF00534"/>
    </source>
</evidence>
<dbReference type="PANTHER" id="PTHR12526:SF630">
    <property type="entry name" value="GLYCOSYLTRANSFERASE"/>
    <property type="match status" value="1"/>
</dbReference>
<dbReference type="RefSeq" id="WP_309201353.1">
    <property type="nucleotide sequence ID" value="NZ_CP133548.1"/>
</dbReference>
<dbReference type="PANTHER" id="PTHR12526">
    <property type="entry name" value="GLYCOSYLTRANSFERASE"/>
    <property type="match status" value="1"/>
</dbReference>
<dbReference type="GO" id="GO:0016757">
    <property type="term" value="F:glycosyltransferase activity"/>
    <property type="evidence" value="ECO:0007669"/>
    <property type="project" value="UniProtKB-KW"/>
</dbReference>
<sequence>MPKVVLFVTDVSGSGGAETVFVNLIKNIDRRTFTPVVMLPDEGWLSKQLNKIGIDPIIVPMGGSFNLSLVKRIVSVIKQYNVTVINAHLFGSSIYCAIAAAITKTPLVSTFHGIIDVASDERLLKVKSFLIRKFASKVIFVSQYLKQRLNQRLHIPEDKCAIIYNGLNLSEFEPCQSTDFLKEYDIDSSKKIIAMVGNANHSKGYDIVMKVAEILGSDYQFLIAGEHDSQQLKDYQSMSSSVRIGDQVKFIGFVNNVTQFLSSADIYLLSSRDEGFSLSTIEAMACKVPVVSTKCGGPEEIIVQGENGILVENENPSAIAEAIQAITKSNNDAMIDNAWHCVNEQFSIKKSASEYYSLFNQLSASS</sequence>
<gene>
    <name evidence="3" type="ORF">Q9312_13325</name>
</gene>
<dbReference type="CDD" id="cd03801">
    <property type="entry name" value="GT4_PimA-like"/>
    <property type="match status" value="1"/>
</dbReference>
<evidence type="ECO:0000313" key="3">
    <source>
        <dbReference type="EMBL" id="WMS86201.1"/>
    </source>
</evidence>
<accession>A0AA51X5X0</accession>
<keyword evidence="3" id="KW-0328">Glycosyltransferase</keyword>
<dbReference type="GO" id="GO:1901135">
    <property type="term" value="P:carbohydrate derivative metabolic process"/>
    <property type="evidence" value="ECO:0007669"/>
    <property type="project" value="UniProtKB-ARBA"/>
</dbReference>
<dbReference type="KEGG" id="plei:Q9312_13325"/>
<evidence type="ECO:0000259" key="2">
    <source>
        <dbReference type="Pfam" id="PF13439"/>
    </source>
</evidence>
<dbReference type="Pfam" id="PF00534">
    <property type="entry name" value="Glycos_transf_1"/>
    <property type="match status" value="1"/>
</dbReference>
<dbReference type="Pfam" id="PF13439">
    <property type="entry name" value="Glyco_transf_4"/>
    <property type="match status" value="1"/>
</dbReference>
<dbReference type="EC" id="2.4.-.-" evidence="3"/>
<dbReference type="Proteomes" id="UP001239782">
    <property type="component" value="Chromosome"/>
</dbReference>
<keyword evidence="3" id="KW-0808">Transferase</keyword>
<protein>
    <submittedName>
        <fullName evidence="3">Glycosyltransferase family 4 protein</fullName>
        <ecNumber evidence="3">2.4.-.-</ecNumber>
    </submittedName>
</protein>
<dbReference type="AlphaFoldDB" id="A0AA51X5X0"/>
<dbReference type="InterPro" id="IPR001296">
    <property type="entry name" value="Glyco_trans_1"/>
</dbReference>
<name>A0AA51X5X0_9GAMM</name>
<feature type="domain" description="Glycosyltransferase subfamily 4-like N-terminal" evidence="2">
    <location>
        <begin position="15"/>
        <end position="170"/>
    </location>
</feature>
<dbReference type="Gene3D" id="3.40.50.2000">
    <property type="entry name" value="Glycogen Phosphorylase B"/>
    <property type="match status" value="2"/>
</dbReference>
<keyword evidence="4" id="KW-1185">Reference proteome</keyword>
<proteinExistence type="predicted"/>
<dbReference type="EMBL" id="CP133548">
    <property type="protein sequence ID" value="WMS86201.1"/>
    <property type="molecule type" value="Genomic_DNA"/>
</dbReference>